<dbReference type="Proteomes" id="UP000195137">
    <property type="component" value="Unassembled WGS sequence"/>
</dbReference>
<evidence type="ECO:0000313" key="5">
    <source>
        <dbReference type="EMBL" id="OUJ19462.1"/>
    </source>
</evidence>
<comment type="caution">
    <text evidence="5">The sequence shown here is derived from an EMBL/GenBank/DDBJ whole genome shotgun (WGS) entry which is preliminary data.</text>
</comment>
<keyword evidence="2 5" id="KW-0689">Ribosomal protein</keyword>
<sequence>MKYHGEKFSDDFEENKEMVEELTNVRSKRLRNRIAGLIAKKNSKNTTTEENT</sequence>
<name>A0A1Y3GDB6_9EURY</name>
<keyword evidence="3" id="KW-0687">Ribonucleoprotein</keyword>
<organism evidence="5 6">
    <name type="scientific">Methanonatronarchaeum thermophilum</name>
    <dbReference type="NCBI Taxonomy" id="1927129"/>
    <lineage>
        <taxon>Archaea</taxon>
        <taxon>Methanobacteriati</taxon>
        <taxon>Methanobacteriota</taxon>
        <taxon>Methanonatronarchaeia</taxon>
        <taxon>Methanonatronarchaeales</taxon>
        <taxon>Methanonatronarchaeaceae</taxon>
        <taxon>Methanonatronarchaeum</taxon>
    </lineage>
</organism>
<comment type="similarity">
    <text evidence="1">Belongs to the eukaryotic ribosomal protein eS17 family.</text>
</comment>
<evidence type="ECO:0000256" key="1">
    <source>
        <dbReference type="ARBA" id="ARBA00010444"/>
    </source>
</evidence>
<dbReference type="GO" id="GO:0005840">
    <property type="term" value="C:ribosome"/>
    <property type="evidence" value="ECO:0007669"/>
    <property type="project" value="UniProtKB-KW"/>
</dbReference>
<evidence type="ECO:0000256" key="2">
    <source>
        <dbReference type="ARBA" id="ARBA00022980"/>
    </source>
</evidence>
<dbReference type="InterPro" id="IPR001210">
    <property type="entry name" value="Ribosomal_eS17"/>
</dbReference>
<dbReference type="Gene3D" id="1.10.60.20">
    <property type="entry name" value="Ribosomal protein S17e-like"/>
    <property type="match status" value="1"/>
</dbReference>
<dbReference type="GO" id="GO:0003735">
    <property type="term" value="F:structural constituent of ribosome"/>
    <property type="evidence" value="ECO:0007669"/>
    <property type="project" value="InterPro"/>
</dbReference>
<dbReference type="SUPFAM" id="SSF116820">
    <property type="entry name" value="Rps17e-like"/>
    <property type="match status" value="1"/>
</dbReference>
<evidence type="ECO:0000256" key="3">
    <source>
        <dbReference type="ARBA" id="ARBA00023274"/>
    </source>
</evidence>
<reference evidence="5 6" key="1">
    <citation type="submission" date="2016-12" db="EMBL/GenBank/DDBJ databases">
        <title>Discovery of methanogenic haloarchaea.</title>
        <authorList>
            <person name="Sorokin D.Y."/>
            <person name="Makarova K.S."/>
            <person name="Abbas B."/>
            <person name="Ferrer M."/>
            <person name="Golyshin P.N."/>
        </authorList>
    </citation>
    <scope>NUCLEOTIDE SEQUENCE [LARGE SCALE GENOMIC DNA]</scope>
    <source>
        <strain evidence="5">AMET1</strain>
    </source>
</reference>
<gene>
    <name evidence="5" type="ORF">AMET1_0132</name>
</gene>
<evidence type="ECO:0000313" key="6">
    <source>
        <dbReference type="Proteomes" id="UP000195137"/>
    </source>
</evidence>
<dbReference type="InterPro" id="IPR036401">
    <property type="entry name" value="Ribosomal_eS17_sf"/>
</dbReference>
<keyword evidence="6" id="KW-1185">Reference proteome</keyword>
<accession>A0A1Y3GDB6</accession>
<dbReference type="Pfam" id="PF00833">
    <property type="entry name" value="Ribosomal_S17e"/>
    <property type="match status" value="1"/>
</dbReference>
<evidence type="ECO:0000256" key="4">
    <source>
        <dbReference type="ARBA" id="ARBA00035394"/>
    </source>
</evidence>
<protein>
    <recommendedName>
        <fullName evidence="4">30S ribosomal protein S17e</fullName>
    </recommendedName>
</protein>
<dbReference type="GO" id="GO:0006412">
    <property type="term" value="P:translation"/>
    <property type="evidence" value="ECO:0007669"/>
    <property type="project" value="InterPro"/>
</dbReference>
<proteinExistence type="inferred from homology"/>
<dbReference type="GO" id="GO:1990904">
    <property type="term" value="C:ribonucleoprotein complex"/>
    <property type="evidence" value="ECO:0007669"/>
    <property type="project" value="UniProtKB-KW"/>
</dbReference>
<dbReference type="EMBL" id="MRZU01000002">
    <property type="protein sequence ID" value="OUJ19462.1"/>
    <property type="molecule type" value="Genomic_DNA"/>
</dbReference>
<dbReference type="AlphaFoldDB" id="A0A1Y3GDB6"/>